<accession>A0A951QAR6</accession>
<sequence length="236" mass="26460">MQANSAEYYSSDAQTTHSLILGATSEHVEGSLEKAQSGEVSCFHGAFESCMEMYADAAAVARYLDAHREWFPRCAHPMKAELIGDNGYALTIGKFGSFGYEVEPKVGLNLLPQDQGIYRIQTIAVPGYEPPGYDVDFRAALQLVEIASDASQNAGTPERITRIEWELDLNVMIQFPRFIHALPQPLIQTTGDRLLNQIVRQVSRCLTHKVQEDFHSSLEVTFPKKRRNLWNRNQAG</sequence>
<organism evidence="1 2">
    <name type="scientific">Drouetiella hepatica Uher 2000/2452</name>
    <dbReference type="NCBI Taxonomy" id="904376"/>
    <lineage>
        <taxon>Bacteria</taxon>
        <taxon>Bacillati</taxon>
        <taxon>Cyanobacteriota</taxon>
        <taxon>Cyanophyceae</taxon>
        <taxon>Oculatellales</taxon>
        <taxon>Oculatellaceae</taxon>
        <taxon>Drouetiella</taxon>
    </lineage>
</organism>
<gene>
    <name evidence="1" type="ORF">KME15_09960</name>
</gene>
<evidence type="ECO:0000313" key="2">
    <source>
        <dbReference type="Proteomes" id="UP000757435"/>
    </source>
</evidence>
<dbReference type="EMBL" id="JAHHHD010000008">
    <property type="protein sequence ID" value="MBW4658990.1"/>
    <property type="molecule type" value="Genomic_DNA"/>
</dbReference>
<protein>
    <submittedName>
        <fullName evidence="1">DUF1997 domain-containing protein</fullName>
    </submittedName>
</protein>
<name>A0A951QAR6_9CYAN</name>
<dbReference type="InterPro" id="IPR018971">
    <property type="entry name" value="DUF1997"/>
</dbReference>
<dbReference type="Pfam" id="PF09366">
    <property type="entry name" value="DUF1997"/>
    <property type="match status" value="1"/>
</dbReference>
<dbReference type="AlphaFoldDB" id="A0A951QAR6"/>
<reference evidence="1" key="2">
    <citation type="journal article" date="2022" name="Microbiol. Resour. Announc.">
        <title>Metagenome Sequencing to Explore Phylogenomics of Terrestrial Cyanobacteria.</title>
        <authorList>
            <person name="Ward R.D."/>
            <person name="Stajich J.E."/>
            <person name="Johansen J.R."/>
            <person name="Huntemann M."/>
            <person name="Clum A."/>
            <person name="Foster B."/>
            <person name="Foster B."/>
            <person name="Roux S."/>
            <person name="Palaniappan K."/>
            <person name="Varghese N."/>
            <person name="Mukherjee S."/>
            <person name="Reddy T.B.K."/>
            <person name="Daum C."/>
            <person name="Copeland A."/>
            <person name="Chen I.A."/>
            <person name="Ivanova N.N."/>
            <person name="Kyrpides N.C."/>
            <person name="Shapiro N."/>
            <person name="Eloe-Fadrosh E.A."/>
            <person name="Pietrasiak N."/>
        </authorList>
    </citation>
    <scope>NUCLEOTIDE SEQUENCE</scope>
    <source>
        <strain evidence="1">UHER 2000/2452</strain>
    </source>
</reference>
<dbReference type="Proteomes" id="UP000757435">
    <property type="component" value="Unassembled WGS sequence"/>
</dbReference>
<comment type="caution">
    <text evidence="1">The sequence shown here is derived from an EMBL/GenBank/DDBJ whole genome shotgun (WGS) entry which is preliminary data.</text>
</comment>
<evidence type="ECO:0000313" key="1">
    <source>
        <dbReference type="EMBL" id="MBW4658990.1"/>
    </source>
</evidence>
<reference evidence="1" key="1">
    <citation type="submission" date="2021-05" db="EMBL/GenBank/DDBJ databases">
        <authorList>
            <person name="Pietrasiak N."/>
            <person name="Ward R."/>
            <person name="Stajich J.E."/>
            <person name="Kurbessoian T."/>
        </authorList>
    </citation>
    <scope>NUCLEOTIDE SEQUENCE</scope>
    <source>
        <strain evidence="1">UHER 2000/2452</strain>
    </source>
</reference>
<proteinExistence type="predicted"/>